<comment type="caution">
    <text evidence="2">The sequence shown here is derived from an EMBL/GenBank/DDBJ whole genome shotgun (WGS) entry which is preliminary data.</text>
</comment>
<dbReference type="Gene3D" id="2.60.120.10">
    <property type="entry name" value="Jelly Rolls"/>
    <property type="match status" value="1"/>
</dbReference>
<dbReference type="GO" id="GO:0051213">
    <property type="term" value="F:dioxygenase activity"/>
    <property type="evidence" value="ECO:0007669"/>
    <property type="project" value="UniProtKB-KW"/>
</dbReference>
<dbReference type="SUPFAM" id="SSF51182">
    <property type="entry name" value="RmlC-like cupins"/>
    <property type="match status" value="1"/>
</dbReference>
<dbReference type="AlphaFoldDB" id="A0A7W6CZE6"/>
<reference evidence="2 3" key="1">
    <citation type="submission" date="2020-08" db="EMBL/GenBank/DDBJ databases">
        <title>Genomic Encyclopedia of Type Strains, Phase IV (KMG-IV): sequencing the most valuable type-strain genomes for metagenomic binning, comparative biology and taxonomic classification.</title>
        <authorList>
            <person name="Goeker M."/>
        </authorList>
    </citation>
    <scope>NUCLEOTIDE SEQUENCE [LARGE SCALE GENOMIC DNA]</scope>
    <source>
        <strain evidence="2 3">DSM 25481</strain>
    </source>
</reference>
<proteinExistence type="predicted"/>
<protein>
    <submittedName>
        <fullName evidence="2">Quercetin dioxygenase-like cupin family protein</fullName>
    </submittedName>
</protein>
<organism evidence="2 3">
    <name type="scientific">Hansschlegelia beijingensis</name>
    <dbReference type="NCBI Taxonomy" id="1133344"/>
    <lineage>
        <taxon>Bacteria</taxon>
        <taxon>Pseudomonadati</taxon>
        <taxon>Pseudomonadota</taxon>
        <taxon>Alphaproteobacteria</taxon>
        <taxon>Hyphomicrobiales</taxon>
        <taxon>Methylopilaceae</taxon>
        <taxon>Hansschlegelia</taxon>
    </lineage>
</organism>
<dbReference type="InterPro" id="IPR014710">
    <property type="entry name" value="RmlC-like_jellyroll"/>
</dbReference>
<keyword evidence="3" id="KW-1185">Reference proteome</keyword>
<dbReference type="Pfam" id="PF12973">
    <property type="entry name" value="Cupin_7"/>
    <property type="match status" value="1"/>
</dbReference>
<dbReference type="RefSeq" id="WP_183393719.1">
    <property type="nucleotide sequence ID" value="NZ_JACIDR010000001.1"/>
</dbReference>
<keyword evidence="2" id="KW-0223">Dioxygenase</keyword>
<sequence>MPERGFDDRNITWRTIEGFEHIAYHVLSVDEDARIVDLLFRFAANERIVLHRHMADYRTLVLQGELRIYRPDGELKEVRPVGSYVAAAAGGEPHTEGGGDCDAIVYFTNRNVRGPIYEILGPEGEVVATFGIPEFRELLEGQSAGRATPERAGELQTKV</sequence>
<dbReference type="InterPro" id="IPR025979">
    <property type="entry name" value="ChrR-like_cupin_dom"/>
</dbReference>
<evidence type="ECO:0000313" key="3">
    <source>
        <dbReference type="Proteomes" id="UP000528964"/>
    </source>
</evidence>
<dbReference type="EMBL" id="JACIDR010000001">
    <property type="protein sequence ID" value="MBB3971876.1"/>
    <property type="molecule type" value="Genomic_DNA"/>
</dbReference>
<dbReference type="InterPro" id="IPR011051">
    <property type="entry name" value="RmlC_Cupin_sf"/>
</dbReference>
<evidence type="ECO:0000259" key="1">
    <source>
        <dbReference type="Pfam" id="PF12973"/>
    </source>
</evidence>
<gene>
    <name evidence="2" type="ORF">GGR24_000509</name>
</gene>
<evidence type="ECO:0000313" key="2">
    <source>
        <dbReference type="EMBL" id="MBB3971876.1"/>
    </source>
</evidence>
<accession>A0A7W6CZE6</accession>
<feature type="domain" description="ChrR-like cupin" evidence="1">
    <location>
        <begin position="8"/>
        <end position="110"/>
    </location>
</feature>
<keyword evidence="2" id="KW-0560">Oxidoreductase</keyword>
<name>A0A7W6CZE6_9HYPH</name>
<dbReference type="Proteomes" id="UP000528964">
    <property type="component" value="Unassembled WGS sequence"/>
</dbReference>